<dbReference type="KEGG" id="fpu:FPSE_04135"/>
<evidence type="ECO:0000313" key="1">
    <source>
        <dbReference type="EMBL" id="EKJ75634.1"/>
    </source>
</evidence>
<accession>K3VLX2</accession>
<dbReference type="RefSeq" id="XP_009255528.1">
    <property type="nucleotide sequence ID" value="XM_009257253.1"/>
</dbReference>
<dbReference type="EMBL" id="AFNW01000083">
    <property type="protein sequence ID" value="EKJ75634.1"/>
    <property type="molecule type" value="Genomic_DNA"/>
</dbReference>
<name>K3VLX2_FUSPC</name>
<dbReference type="Proteomes" id="UP000007978">
    <property type="component" value="Chromosome 4"/>
</dbReference>
<proteinExistence type="predicted"/>
<dbReference type="AlphaFoldDB" id="K3VLX2"/>
<evidence type="ECO:0000313" key="2">
    <source>
        <dbReference type="Proteomes" id="UP000007978"/>
    </source>
</evidence>
<protein>
    <submittedName>
        <fullName evidence="1">Uncharacterized protein</fullName>
    </submittedName>
</protein>
<gene>
    <name evidence="1" type="ORF">FPSE_04135</name>
</gene>
<comment type="caution">
    <text evidence="1">The sequence shown here is derived from an EMBL/GenBank/DDBJ whole genome shotgun (WGS) entry which is preliminary data.</text>
</comment>
<reference evidence="1 2" key="1">
    <citation type="journal article" date="2012" name="PLoS Pathog.">
        <title>Comparative pathogenomics reveals horizontally acquired novel virulence genes in fungi infecting cereal hosts.</title>
        <authorList>
            <person name="Gardiner D.M."/>
            <person name="McDonald M.C."/>
            <person name="Covarelli L."/>
            <person name="Solomon P.S."/>
            <person name="Rusu A.G."/>
            <person name="Marshall M."/>
            <person name="Kazan K."/>
            <person name="Chakraborty S."/>
            <person name="McDonald B.A."/>
            <person name="Manners J.M."/>
        </authorList>
    </citation>
    <scope>NUCLEOTIDE SEQUENCE [LARGE SCALE GENOMIC DNA]</scope>
    <source>
        <strain evidence="1 2">CS3096</strain>
    </source>
</reference>
<keyword evidence="2" id="KW-1185">Reference proteome</keyword>
<sequence>MVISVAYEGLMTICIPQSLPTKHDWPPPGKLQLPRPLRSKWRRWCQGLDGLRILSPQAERHQHVA</sequence>
<dbReference type="HOGENOM" id="CLU_2849819_0_0_1"/>
<dbReference type="GeneID" id="20362753"/>
<organism evidence="1 2">
    <name type="scientific">Fusarium pseudograminearum (strain CS3096)</name>
    <name type="common">Wheat and barley crown-rot fungus</name>
    <dbReference type="NCBI Taxonomy" id="1028729"/>
    <lineage>
        <taxon>Eukaryota</taxon>
        <taxon>Fungi</taxon>
        <taxon>Dikarya</taxon>
        <taxon>Ascomycota</taxon>
        <taxon>Pezizomycotina</taxon>
        <taxon>Sordariomycetes</taxon>
        <taxon>Hypocreomycetidae</taxon>
        <taxon>Hypocreales</taxon>
        <taxon>Nectriaceae</taxon>
        <taxon>Fusarium</taxon>
    </lineage>
</organism>